<name>A0A182E4A3_ONCOC</name>
<dbReference type="EMBL" id="UYRW01000476">
    <property type="protein sequence ID" value="VDK67114.1"/>
    <property type="molecule type" value="Genomic_DNA"/>
</dbReference>
<evidence type="ECO:0000313" key="3">
    <source>
        <dbReference type="WBParaSite" id="nOo.2.0.1.t02820-RA"/>
    </source>
</evidence>
<evidence type="ECO:0000313" key="1">
    <source>
        <dbReference type="EMBL" id="VDK67114.1"/>
    </source>
</evidence>
<sequence>MEHATWLSTLMSSFHICMVANLPPSSADLLYKGHPSFLVTVLDTNARGYRLQHWIQCTASHSADENMGALTIIISWVLPECKTVLIA</sequence>
<gene>
    <name evidence="1" type="ORF">NOO_LOCUS2820</name>
</gene>
<dbReference type="AlphaFoldDB" id="A0A182E4A3"/>
<reference evidence="1 2" key="2">
    <citation type="submission" date="2018-08" db="EMBL/GenBank/DDBJ databases">
        <authorList>
            <person name="Laetsch R D."/>
            <person name="Stevens L."/>
            <person name="Kumar S."/>
            <person name="Blaxter L. M."/>
        </authorList>
    </citation>
    <scope>NUCLEOTIDE SEQUENCE [LARGE SCALE GENOMIC DNA]</scope>
</reference>
<evidence type="ECO:0000313" key="2">
    <source>
        <dbReference type="Proteomes" id="UP000271087"/>
    </source>
</evidence>
<keyword evidence="2" id="KW-1185">Reference proteome</keyword>
<proteinExistence type="predicted"/>
<accession>A0A182E4A3</accession>
<organism evidence="3">
    <name type="scientific">Onchocerca ochengi</name>
    <name type="common">Filarial nematode worm</name>
    <dbReference type="NCBI Taxonomy" id="42157"/>
    <lineage>
        <taxon>Eukaryota</taxon>
        <taxon>Metazoa</taxon>
        <taxon>Ecdysozoa</taxon>
        <taxon>Nematoda</taxon>
        <taxon>Chromadorea</taxon>
        <taxon>Rhabditida</taxon>
        <taxon>Spirurina</taxon>
        <taxon>Spiruromorpha</taxon>
        <taxon>Filarioidea</taxon>
        <taxon>Onchocercidae</taxon>
        <taxon>Onchocerca</taxon>
    </lineage>
</organism>
<protein>
    <submittedName>
        <fullName evidence="3">Secreted protein</fullName>
    </submittedName>
</protein>
<dbReference type="WBParaSite" id="nOo.2.0.1.t02820-RA">
    <property type="protein sequence ID" value="nOo.2.0.1.t02820-RA"/>
    <property type="gene ID" value="nOo.2.0.1.g02820"/>
</dbReference>
<reference evidence="3" key="1">
    <citation type="submission" date="2016-06" db="UniProtKB">
        <authorList>
            <consortium name="WormBaseParasite"/>
        </authorList>
    </citation>
    <scope>IDENTIFICATION</scope>
</reference>
<dbReference type="Proteomes" id="UP000271087">
    <property type="component" value="Unassembled WGS sequence"/>
</dbReference>